<name>A0A132NQ64_GIAIN</name>
<sequence>MASSMRVISKDEAFQLYPMKDAVEATEAAFLAYSRGGCETPLRTCLQVGDHGSTLFMPASTGDSVGVKIVSVRGKNRERGLPTVPALYCDVDAATGAVSGLLDGVALTYLRTGAASGVAAKHLARENSKTVLIIGCGMQGRAALEAVKAARPSIEKIIFVDNTKEMRDSIALWASQKLGLATVDGGSGFEAGTTAAAQADVIVTTTSSSVPVFDGKAVRKGALVSCVGAYLPDCREVDSHLITHSSVYVDTRNGALNEAGDLLIPIKEGIFSADRVIGEIGEVAAGKCRGRQSEDEVIVFKTVGSAVQDVVVGHEICLRAAQAGVGTVISM</sequence>
<keyword evidence="2" id="KW-0560">Oxidoreductase</keyword>
<dbReference type="GO" id="GO:0005737">
    <property type="term" value="C:cytoplasm"/>
    <property type="evidence" value="ECO:0007669"/>
    <property type="project" value="TreeGrafter"/>
</dbReference>
<dbReference type="SUPFAM" id="SSF51735">
    <property type="entry name" value="NAD(P)-binding Rossmann-fold domains"/>
    <property type="match status" value="1"/>
</dbReference>
<evidence type="ECO:0000313" key="4">
    <source>
        <dbReference type="EMBL" id="KWX12259.1"/>
    </source>
</evidence>
<accession>A0A132NQ64</accession>
<gene>
    <name evidence="4" type="ORF">QR46_3764</name>
</gene>
<dbReference type="Proteomes" id="UP000070089">
    <property type="component" value="Unassembled WGS sequence"/>
</dbReference>
<comment type="caution">
    <text evidence="4">The sequence shown here is derived from an EMBL/GenBank/DDBJ whole genome shotgun (WGS) entry which is preliminary data.</text>
</comment>
<dbReference type="OrthoDB" id="41492at2759"/>
<dbReference type="FunFam" id="3.40.50.720:FF:000311">
    <property type="entry name" value="Ornithine cyclodeaminase"/>
    <property type="match status" value="1"/>
</dbReference>
<dbReference type="InterPro" id="IPR036291">
    <property type="entry name" value="NAD(P)-bd_dom_sf"/>
</dbReference>
<dbReference type="AlphaFoldDB" id="A0A132NQ64"/>
<comment type="similarity">
    <text evidence="1">Belongs to the ornithine cyclodeaminase/mu-crystallin family.</text>
</comment>
<dbReference type="Gene3D" id="3.30.1780.10">
    <property type="entry name" value="ornithine cyclodeaminase, domain 1"/>
    <property type="match status" value="1"/>
</dbReference>
<evidence type="ECO:0000313" key="5">
    <source>
        <dbReference type="Proteomes" id="UP000070089"/>
    </source>
</evidence>
<protein>
    <submittedName>
        <fullName evidence="4">Ornithine cyclodeaminase</fullName>
    </submittedName>
</protein>
<reference evidence="4 5" key="1">
    <citation type="journal article" date="2015" name="Mol. Biochem. Parasitol.">
        <title>Identification of polymorphic genes for use in assemblage B genotyping assays through comparative genomics of multiple assemblage B Giardia duodenalis isolates.</title>
        <authorList>
            <person name="Wielinga C."/>
            <person name="Thompson R.C."/>
            <person name="Monis P."/>
            <person name="Ryan U."/>
        </authorList>
    </citation>
    <scope>NUCLEOTIDE SEQUENCE [LARGE SCALE GENOMIC DNA]</scope>
    <source>
        <strain evidence="4 5">BAH15c1</strain>
    </source>
</reference>
<dbReference type="FunFam" id="3.30.1780.10:FF:000002">
    <property type="entry name" value="Ornithine cyclodeaminase"/>
    <property type="match status" value="1"/>
</dbReference>
<evidence type="ECO:0000256" key="2">
    <source>
        <dbReference type="ARBA" id="ARBA00023002"/>
    </source>
</evidence>
<dbReference type="PIRSF" id="PIRSF001439">
    <property type="entry name" value="CryM"/>
    <property type="match status" value="1"/>
</dbReference>
<proteinExistence type="inferred from homology"/>
<dbReference type="PANTHER" id="PTHR13812">
    <property type="entry name" value="KETIMINE REDUCTASE MU-CRYSTALLIN"/>
    <property type="match status" value="1"/>
</dbReference>
<dbReference type="InterPro" id="IPR003462">
    <property type="entry name" value="ODC_Mu_crystall"/>
</dbReference>
<organism evidence="4 5">
    <name type="scientific">Giardia duodenalis assemblage B</name>
    <dbReference type="NCBI Taxonomy" id="1394984"/>
    <lineage>
        <taxon>Eukaryota</taxon>
        <taxon>Metamonada</taxon>
        <taxon>Diplomonadida</taxon>
        <taxon>Hexamitidae</taxon>
        <taxon>Giardiinae</taxon>
        <taxon>Giardia</taxon>
    </lineage>
</organism>
<keyword evidence="3" id="KW-0520">NAD</keyword>
<evidence type="ECO:0000256" key="3">
    <source>
        <dbReference type="ARBA" id="ARBA00023027"/>
    </source>
</evidence>
<dbReference type="Gene3D" id="3.40.50.720">
    <property type="entry name" value="NAD(P)-binding Rossmann-like Domain"/>
    <property type="match status" value="1"/>
</dbReference>
<dbReference type="GO" id="GO:0019752">
    <property type="term" value="P:carboxylic acid metabolic process"/>
    <property type="evidence" value="ECO:0007669"/>
    <property type="project" value="UniProtKB-ARBA"/>
</dbReference>
<dbReference type="InterPro" id="IPR023401">
    <property type="entry name" value="ODC_N"/>
</dbReference>
<dbReference type="Pfam" id="PF02423">
    <property type="entry name" value="OCD_Mu_crystall"/>
    <property type="match status" value="1"/>
</dbReference>
<dbReference type="EMBL" id="JXTI01000127">
    <property type="protein sequence ID" value="KWX12259.1"/>
    <property type="molecule type" value="Genomic_DNA"/>
</dbReference>
<dbReference type="PANTHER" id="PTHR13812:SF19">
    <property type="entry name" value="KETIMINE REDUCTASE MU-CRYSTALLIN"/>
    <property type="match status" value="1"/>
</dbReference>
<evidence type="ECO:0000256" key="1">
    <source>
        <dbReference type="ARBA" id="ARBA00008903"/>
    </source>
</evidence>
<dbReference type="GO" id="GO:0016491">
    <property type="term" value="F:oxidoreductase activity"/>
    <property type="evidence" value="ECO:0007669"/>
    <property type="project" value="UniProtKB-KW"/>
</dbReference>
<dbReference type="VEuPathDB" id="GiardiaDB:QR46_3764"/>